<organism evidence="3">
    <name type="scientific">Ostreococcus tauri</name>
    <name type="common">Marine green alga</name>
    <dbReference type="NCBI Taxonomy" id="70448"/>
    <lineage>
        <taxon>Eukaryota</taxon>
        <taxon>Viridiplantae</taxon>
        <taxon>Chlorophyta</taxon>
        <taxon>Mamiellophyceae</taxon>
        <taxon>Mamiellales</taxon>
        <taxon>Bathycoccaceae</taxon>
        <taxon>Ostreococcus</taxon>
    </lineage>
</organism>
<dbReference type="Proteomes" id="UP000195557">
    <property type="component" value="Unassembled WGS sequence"/>
</dbReference>
<name>A0A1Y5IA42_OSTTA</name>
<proteinExistence type="predicted"/>
<feature type="signal peptide" evidence="2">
    <location>
        <begin position="1"/>
        <end position="28"/>
    </location>
</feature>
<evidence type="ECO:0000256" key="2">
    <source>
        <dbReference type="SAM" id="SignalP"/>
    </source>
</evidence>
<accession>A0A1Y5IA42</accession>
<dbReference type="EMBL" id="KZ155783">
    <property type="protein sequence ID" value="OUS46448.1"/>
    <property type="molecule type" value="Genomic_DNA"/>
</dbReference>
<feature type="region of interest" description="Disordered" evidence="1">
    <location>
        <begin position="88"/>
        <end position="117"/>
    </location>
</feature>
<protein>
    <submittedName>
        <fullName evidence="3">Uncharacterized protein</fullName>
    </submittedName>
</protein>
<sequence>MTRATETGRSSARAVALCAVALCVAALGARELAESRALGNFILPKGHVWDTAVTRAERRTALAAKIERWARLGVKVTVSENETTSVLTDEGYSEGDDAEATTETFTERDSGSANTTVDSPEELFAMGMRSTACIKTCLGDVQVEKILEGKGCSAIDGDDDGKRAKLVCVHERCECAEARAVQETLFYTCDARKSGANFTYTDLMDFYDASLETAFDDCVASKEDDLLDKQLNAPWDASANKSLESLDITPISTNTSGVPALGAWCHLPGDAAWPSMCAVPALDNPSCTFHSGCGRGCPWGAAPIGTWHCGWCCRWCWSWPCWCWCRCRWRRWRLRCSCGCHWCSACASLPTFEFRCYRQRFARRTGGCWTCVPGYEWRNGRCQLMGWIQDIINGINTAKRTIADAPGAISRAASDVQSAFDAIGDRIRDIASKAEDLAKNFAKKVSDLFDAIANSIVPTSPEAVVRGIEKAFICGSNAADLGDEPEHIVQPVYMGLLDPVNEDALHGMIQSIMRGEDISEHTWTTHRKVRNPHYKPVADLGGNATADLGWCPPAFSAPKWPDFPDINVNWGGIPWPPATPTIPMPGFPDVKLPRMPGLTFPGLPGWSPVCLLTQVCIAPKIDFSIEKNHGMELDIAKKLHGSGTANANFEMSLDTKYPISVCIRVQKVKIPFEVISESISVILKWMKGKLMVAFDAIKNWGQPIADAIESAKDVVKDGIDEVTGWFKSIGIGRRLLDSEDITTEEEANEEIAYRKRIAEEMQSRQLALAARYLGRLEAAYSTYAPEMESHVRLETERMRTTVKSHPIFHSGHHHDAATLGVGLLDFADKELTDGLRDAFLKMRKAAFVMAVGAAFDTKVTIKADASVFMTGDFTDGGITRTISQTFGGGSGFYTTLEGVVRVTAPWMFMAEAKGEFSYRIYHDGDVGFEIGMDDGKPHIKVHDPKVKAEPLGAFSASASFKTGFVFEIVDMKLQFCYDTKVCAGPQINVEQPIYLGADAFVAASAANTKCFAGGTELTAVFADTFDGYEDDSNCKLKSGGAVAGVGGYVELPYPSINIVLQTVIDGNDQCVPDYELYDRPTSGSVIKDVGGKDYFQTCTSSGSGSFINEDDCGCPVEGTC</sequence>
<dbReference type="AlphaFoldDB" id="A0A1Y5IA42"/>
<evidence type="ECO:0000256" key="1">
    <source>
        <dbReference type="SAM" id="MobiDB-lite"/>
    </source>
</evidence>
<feature type="compositionally biased region" description="Acidic residues" evidence="1">
    <location>
        <begin position="91"/>
        <end position="100"/>
    </location>
</feature>
<evidence type="ECO:0000313" key="3">
    <source>
        <dbReference type="EMBL" id="OUS46448.1"/>
    </source>
</evidence>
<keyword evidence="2" id="KW-0732">Signal</keyword>
<reference evidence="3" key="1">
    <citation type="submission" date="2017-04" db="EMBL/GenBank/DDBJ databases">
        <title>Population genomics of picophytoplankton unveils novel chromosome hypervariability.</title>
        <authorList>
            <consortium name="DOE Joint Genome Institute"/>
            <person name="Blanc-Mathieu R."/>
            <person name="Krasovec M."/>
            <person name="Hebrard M."/>
            <person name="Yau S."/>
            <person name="Desgranges E."/>
            <person name="Martin J."/>
            <person name="Schackwitz W."/>
            <person name="Kuo A."/>
            <person name="Salin G."/>
            <person name="Donnadieu C."/>
            <person name="Desdevises Y."/>
            <person name="Sanchez-Ferandin S."/>
            <person name="Moreau H."/>
            <person name="Rivals E."/>
            <person name="Grigoriev I.V."/>
            <person name="Grimsley N."/>
            <person name="Eyre-Walker A."/>
            <person name="Piganeau G."/>
        </authorList>
    </citation>
    <scope>NUCLEOTIDE SEQUENCE [LARGE SCALE GENOMIC DNA]</scope>
    <source>
        <strain evidence="3">RCC 1115</strain>
    </source>
</reference>
<gene>
    <name evidence="3" type="ORF">BE221DRAFT_74138</name>
</gene>
<feature type="chain" id="PRO_5012260798" evidence="2">
    <location>
        <begin position="29"/>
        <end position="1120"/>
    </location>
</feature>